<comment type="similarity">
    <text evidence="6 7">Belongs to the class I-like SAM-binding methyltransferase superfamily. C5-methyltransferase family.</text>
</comment>
<keyword evidence="11" id="KW-1185">Reference proteome</keyword>
<dbReference type="PROSITE" id="PS00094">
    <property type="entry name" value="C5_MTASE_1"/>
    <property type="match status" value="1"/>
</dbReference>
<dbReference type="InterPro" id="IPR050390">
    <property type="entry name" value="C5-Methyltransferase"/>
</dbReference>
<keyword evidence="4" id="KW-0680">Restriction system</keyword>
<dbReference type="GO" id="GO:0032259">
    <property type="term" value="P:methylation"/>
    <property type="evidence" value="ECO:0007669"/>
    <property type="project" value="UniProtKB-KW"/>
</dbReference>
<feature type="region of interest" description="Disordered" evidence="9">
    <location>
        <begin position="257"/>
        <end position="277"/>
    </location>
</feature>
<dbReference type="Gene3D" id="3.90.120.10">
    <property type="entry name" value="DNA Methylase, subunit A, domain 2"/>
    <property type="match status" value="1"/>
</dbReference>
<dbReference type="PROSITE" id="PS00095">
    <property type="entry name" value="C5_MTASE_2"/>
    <property type="match status" value="1"/>
</dbReference>
<name>A0ABS5WY69_9RHOB</name>
<dbReference type="Proteomes" id="UP000763802">
    <property type="component" value="Unassembled WGS sequence"/>
</dbReference>
<dbReference type="InterPro" id="IPR001525">
    <property type="entry name" value="C5_MeTfrase"/>
</dbReference>
<dbReference type="Pfam" id="PF00145">
    <property type="entry name" value="DNA_methylase"/>
    <property type="match status" value="1"/>
</dbReference>
<dbReference type="InterPro" id="IPR018117">
    <property type="entry name" value="C5_DNA_meth_AS"/>
</dbReference>
<sequence>MNQHFCIDLFAGAGGLSIGLEAAGFTCLYANEVSPAYSATLEKSHPNALVETGDIRLVDSASVRRTLQMNKGDLSLLAGGPPCQGFSVNAPIRSTDDQRNHLFRDYLRFVEEFEPKTVLIENVPGMLSFEKGQTVKEIIKALDQLGYAATVRILYAAHYGVPQMRWRAFILGNRLGVDPHEMFPIPTHFAKGRANFTKSLDGQNLVLPNDVVNDITTLPFTNVEAAIGDLPAIKASDSEVDSAKYISEPDNDFQRYVRSSSKRPANHKCSGLGPTNMERLPYIPQGGSWRDIPHDLLPEGMKRARRSDHTKRYGRLHPEGLASTILTKCDPHWGSYIHPNEDRIISVREAARFQAFPDHIQFYGSLTEQYQQVGNAVPPLLAQAIGTAILSAVFNRTSSERKLTPWHELQLSMVV</sequence>
<dbReference type="EMBL" id="JAHHDY010000026">
    <property type="protein sequence ID" value="MBT3143488.1"/>
    <property type="molecule type" value="Genomic_DNA"/>
</dbReference>
<evidence type="ECO:0000256" key="6">
    <source>
        <dbReference type="PROSITE-ProRule" id="PRU01016"/>
    </source>
</evidence>
<keyword evidence="2 6" id="KW-0808">Transferase</keyword>
<organism evidence="10 11">
    <name type="scientific">Falsiruegeria litorea</name>
    <dbReference type="NCBI Taxonomy" id="1280831"/>
    <lineage>
        <taxon>Bacteria</taxon>
        <taxon>Pseudomonadati</taxon>
        <taxon>Pseudomonadota</taxon>
        <taxon>Alphaproteobacteria</taxon>
        <taxon>Rhodobacterales</taxon>
        <taxon>Roseobacteraceae</taxon>
        <taxon>Falsiruegeria</taxon>
    </lineage>
</organism>
<evidence type="ECO:0000256" key="3">
    <source>
        <dbReference type="ARBA" id="ARBA00022691"/>
    </source>
</evidence>
<dbReference type="PROSITE" id="PS51679">
    <property type="entry name" value="SAM_MT_C5"/>
    <property type="match status" value="1"/>
</dbReference>
<reference evidence="10 11" key="1">
    <citation type="submission" date="2021-05" db="EMBL/GenBank/DDBJ databases">
        <title>Draft genomes of marine bacteria isolated from model chitin particles.</title>
        <authorList>
            <person name="Datta M.S."/>
            <person name="Schwartzman J.A."/>
            <person name="Cordero O."/>
        </authorList>
    </citation>
    <scope>NUCLEOTIDE SEQUENCE [LARGE SCALE GENOMIC DNA]</scope>
    <source>
        <strain evidence="10 11">4E07</strain>
    </source>
</reference>
<dbReference type="Gene3D" id="3.40.50.150">
    <property type="entry name" value="Vaccinia Virus protein VP39"/>
    <property type="match status" value="1"/>
</dbReference>
<comment type="caution">
    <text evidence="10">The sequence shown here is derived from an EMBL/GenBank/DDBJ whole genome shotgun (WGS) entry which is preliminary data.</text>
</comment>
<evidence type="ECO:0000313" key="11">
    <source>
        <dbReference type="Proteomes" id="UP000763802"/>
    </source>
</evidence>
<dbReference type="PANTHER" id="PTHR10629:SF52">
    <property type="entry name" value="DNA (CYTOSINE-5)-METHYLTRANSFERASE 1"/>
    <property type="match status" value="1"/>
</dbReference>
<proteinExistence type="inferred from homology"/>
<protein>
    <recommendedName>
        <fullName evidence="8">Cytosine-specific methyltransferase</fullName>
        <ecNumber evidence="8">2.1.1.37</ecNumber>
    </recommendedName>
</protein>
<dbReference type="PANTHER" id="PTHR10629">
    <property type="entry name" value="CYTOSINE-SPECIFIC METHYLTRANSFERASE"/>
    <property type="match status" value="1"/>
</dbReference>
<gene>
    <name evidence="10" type="ORF">KL867_20730</name>
</gene>
<dbReference type="InterPro" id="IPR029063">
    <property type="entry name" value="SAM-dependent_MTases_sf"/>
</dbReference>
<evidence type="ECO:0000256" key="9">
    <source>
        <dbReference type="SAM" id="MobiDB-lite"/>
    </source>
</evidence>
<dbReference type="PRINTS" id="PR00105">
    <property type="entry name" value="C5METTRFRASE"/>
</dbReference>
<comment type="catalytic activity">
    <reaction evidence="5 8">
        <text>a 2'-deoxycytidine in DNA + S-adenosyl-L-methionine = a 5-methyl-2'-deoxycytidine in DNA + S-adenosyl-L-homocysteine + H(+)</text>
        <dbReference type="Rhea" id="RHEA:13681"/>
        <dbReference type="Rhea" id="RHEA-COMP:11369"/>
        <dbReference type="Rhea" id="RHEA-COMP:11370"/>
        <dbReference type="ChEBI" id="CHEBI:15378"/>
        <dbReference type="ChEBI" id="CHEBI:57856"/>
        <dbReference type="ChEBI" id="CHEBI:59789"/>
        <dbReference type="ChEBI" id="CHEBI:85452"/>
        <dbReference type="ChEBI" id="CHEBI:85454"/>
        <dbReference type="EC" id="2.1.1.37"/>
    </reaction>
</comment>
<keyword evidence="1 6" id="KW-0489">Methyltransferase</keyword>
<dbReference type="NCBIfam" id="TIGR00675">
    <property type="entry name" value="dcm"/>
    <property type="match status" value="1"/>
</dbReference>
<dbReference type="InterPro" id="IPR031303">
    <property type="entry name" value="C5_meth_CS"/>
</dbReference>
<dbReference type="EC" id="2.1.1.37" evidence="8"/>
<evidence type="ECO:0000256" key="8">
    <source>
        <dbReference type="RuleBase" id="RU000417"/>
    </source>
</evidence>
<evidence type="ECO:0000256" key="4">
    <source>
        <dbReference type="ARBA" id="ARBA00022747"/>
    </source>
</evidence>
<accession>A0ABS5WY69</accession>
<keyword evidence="3 6" id="KW-0949">S-adenosyl-L-methionine</keyword>
<dbReference type="RefSeq" id="WP_215194309.1">
    <property type="nucleotide sequence ID" value="NZ_JAHHDY010000026.1"/>
</dbReference>
<feature type="active site" evidence="6">
    <location>
        <position position="83"/>
    </location>
</feature>
<evidence type="ECO:0000313" key="10">
    <source>
        <dbReference type="EMBL" id="MBT3143488.1"/>
    </source>
</evidence>
<evidence type="ECO:0000256" key="5">
    <source>
        <dbReference type="ARBA" id="ARBA00047422"/>
    </source>
</evidence>
<dbReference type="GO" id="GO:0008168">
    <property type="term" value="F:methyltransferase activity"/>
    <property type="evidence" value="ECO:0007669"/>
    <property type="project" value="UniProtKB-KW"/>
</dbReference>
<evidence type="ECO:0000256" key="1">
    <source>
        <dbReference type="ARBA" id="ARBA00022603"/>
    </source>
</evidence>
<dbReference type="SUPFAM" id="SSF53335">
    <property type="entry name" value="S-adenosyl-L-methionine-dependent methyltransferases"/>
    <property type="match status" value="1"/>
</dbReference>
<evidence type="ECO:0000256" key="2">
    <source>
        <dbReference type="ARBA" id="ARBA00022679"/>
    </source>
</evidence>
<evidence type="ECO:0000256" key="7">
    <source>
        <dbReference type="RuleBase" id="RU000416"/>
    </source>
</evidence>